<gene>
    <name evidence="3" type="ORF">LAh7_19</name>
</gene>
<accession>A0A514A060</accession>
<evidence type="ECO:0000313" key="4">
    <source>
        <dbReference type="Proteomes" id="UP000318298"/>
    </source>
</evidence>
<evidence type="ECO:0000256" key="2">
    <source>
        <dbReference type="SAM" id="Phobius"/>
    </source>
</evidence>
<keyword evidence="2" id="KW-0472">Membrane</keyword>
<keyword evidence="4" id="KW-1185">Reference proteome</keyword>
<dbReference type="Proteomes" id="UP000318298">
    <property type="component" value="Segment"/>
</dbReference>
<feature type="transmembrane region" description="Helical" evidence="2">
    <location>
        <begin position="30"/>
        <end position="48"/>
    </location>
</feature>
<keyword evidence="2" id="KW-1133">Transmembrane helix</keyword>
<keyword evidence="2" id="KW-0812">Transmembrane</keyword>
<proteinExistence type="predicted"/>
<feature type="region of interest" description="Disordered" evidence="1">
    <location>
        <begin position="286"/>
        <end position="346"/>
    </location>
</feature>
<feature type="compositionally biased region" description="Basic and acidic residues" evidence="1">
    <location>
        <begin position="306"/>
        <end position="323"/>
    </location>
</feature>
<sequence length="346" mass="38239">MRSRLSPLSRRTPPNIKDLTMENSIIHSPYFGLLIILAALAVAALAIAHSNRKLAAQRLAQDNAVQGMVRSVSRRQQGGTKLMRGENWQVICPDCGAFNVFHRRSGIECRHCQHELALVGGWQGGNDGKETVISMSTQARSNRVLWIATSARPDGSVPIWAREVFQDIPDNELRAVNPETDLDWENLRDFMPVLCPSCKAAPLADCPDCLRTGFRVVPLAEWSQPGQQRLSWAAMRHLRDTYGMRCGGVDNAKETHAMLWGNAARGLGPLVLNGSRQRMDPAVLREAIGDVTPAEPTKPVPPASRSRRDGESPREEQLNERGFHVGGYQPYPDPDGIGPSRPPRKP</sequence>
<organism evidence="3 4">
    <name type="scientific">Aeromonas phage LAh_7</name>
    <dbReference type="NCBI Taxonomy" id="2591031"/>
    <lineage>
        <taxon>Viruses</taxon>
        <taxon>Duplodnaviria</taxon>
        <taxon>Heunggongvirae</taxon>
        <taxon>Uroviricota</taxon>
        <taxon>Caudoviricetes</taxon>
        <taxon>Casjensviridae</taxon>
        <taxon>Sharonstreetvirus</taxon>
        <taxon>Sharonstreetvirus LAh7</taxon>
    </lineage>
</organism>
<dbReference type="EMBL" id="MK838113">
    <property type="protein sequence ID" value="QDH46659.1"/>
    <property type="molecule type" value="Genomic_DNA"/>
</dbReference>
<evidence type="ECO:0000256" key="1">
    <source>
        <dbReference type="SAM" id="MobiDB-lite"/>
    </source>
</evidence>
<name>A0A514A060_9CAUD</name>
<protein>
    <submittedName>
        <fullName evidence="3">Uncharacterized protein</fullName>
    </submittedName>
</protein>
<reference evidence="3 4" key="1">
    <citation type="submission" date="2019-04" db="EMBL/GenBank/DDBJ databases">
        <title>Novel bacteriophages capable of disrupting biofilms from clinical strains of Aeromonas hydrophila with intrinsic antibiotic resistance.</title>
        <authorList>
            <person name="Kabwe M."/>
            <person name="Brown T.L."/>
            <person name="Speirs L."/>
            <person name="Ku H."/>
            <person name="Leach M."/>
            <person name="Chan H.T."/>
            <person name="Petrovski S."/>
            <person name="Lock P."/>
            <person name="Tucci J."/>
        </authorList>
    </citation>
    <scope>NUCLEOTIDE SEQUENCE [LARGE SCALE GENOMIC DNA]</scope>
</reference>
<evidence type="ECO:0000313" key="3">
    <source>
        <dbReference type="EMBL" id="QDH46659.1"/>
    </source>
</evidence>